<evidence type="ECO:0000256" key="3">
    <source>
        <dbReference type="ARBA" id="ARBA00006890"/>
    </source>
</evidence>
<dbReference type="EC" id="2.7.7.9" evidence="4 8"/>
<evidence type="ECO:0000313" key="11">
    <source>
        <dbReference type="Proteomes" id="UP000182945"/>
    </source>
</evidence>
<dbReference type="EMBL" id="CP017962">
    <property type="protein sequence ID" value="APC49683.1"/>
    <property type="molecule type" value="Genomic_DNA"/>
</dbReference>
<dbReference type="CDD" id="cd02541">
    <property type="entry name" value="UGPase_prokaryotic"/>
    <property type="match status" value="1"/>
</dbReference>
<evidence type="ECO:0000256" key="2">
    <source>
        <dbReference type="ARBA" id="ARBA00005189"/>
    </source>
</evidence>
<protein>
    <recommendedName>
        <fullName evidence="4 8">UTP--glucose-1-phosphate uridylyltransferase</fullName>
        <ecNumber evidence="4 8">2.7.7.9</ecNumber>
    </recommendedName>
    <alternativeName>
        <fullName evidence="8">UDP-glucose pyrophosphorylase</fullName>
    </alternativeName>
</protein>
<dbReference type="Gene3D" id="3.90.550.10">
    <property type="entry name" value="Spore Coat Polysaccharide Biosynthesis Protein SpsA, Chain A"/>
    <property type="match status" value="1"/>
</dbReference>
<dbReference type="AlphaFoldDB" id="A0AAC9J314"/>
<evidence type="ECO:0000313" key="10">
    <source>
        <dbReference type="EMBL" id="APC49683.1"/>
    </source>
</evidence>
<evidence type="ECO:0000256" key="7">
    <source>
        <dbReference type="ARBA" id="ARBA00048128"/>
    </source>
</evidence>
<dbReference type="Pfam" id="PF00483">
    <property type="entry name" value="NTP_transferase"/>
    <property type="match status" value="1"/>
</dbReference>
<keyword evidence="6 8" id="KW-0548">Nucleotidyltransferase</keyword>
<name>A0AAC9J314_VIRHA</name>
<dbReference type="KEGG" id="vhl:BME96_16460"/>
<evidence type="ECO:0000259" key="9">
    <source>
        <dbReference type="Pfam" id="PF00483"/>
    </source>
</evidence>
<reference evidence="10 11" key="1">
    <citation type="submission" date="2016-11" db="EMBL/GenBank/DDBJ databases">
        <title>Complete genome sequencing of Virgibacillus halodenitrificans PDB-F2.</title>
        <authorList>
            <person name="Sun Z."/>
            <person name="Zhou Y."/>
            <person name="Li H."/>
        </authorList>
    </citation>
    <scope>NUCLEOTIDE SEQUENCE [LARGE SCALE GENOMIC DNA]</scope>
    <source>
        <strain evidence="10 11">PDB-F2</strain>
    </source>
</reference>
<sequence>MKKIKKAIIPAAGLGTRFLPATKAMPKEMLPIVDKPTIEYIIEEAVLSGIEDIIIVTGKGKRAIEDHFDSAPELEQNLMNKGKYDLLKKVNYSSDLADIHYIRQKEPKGLGHAVWSARKFIGNEPFAVLLGDDVVQSDVPCLQQLINQFDITNSSVIGVQNVPLEETNRYGIIKPKSSMNRLSNIESLIEKPELGMAPSTLAIMGRYILTPEIFDFLDSQELGAGGEIQLTDAIQKLNEIQEVYAFDFEGKRFDVGEKLGYVKTTLEFALQREDMRDELYRFMEELFYKRESNSSSLKNK</sequence>
<dbReference type="GO" id="GO:0003983">
    <property type="term" value="F:UTP:glucose-1-phosphate uridylyltransferase activity"/>
    <property type="evidence" value="ECO:0007669"/>
    <property type="project" value="UniProtKB-EC"/>
</dbReference>
<accession>A0AAC9J314</accession>
<dbReference type="Proteomes" id="UP000182945">
    <property type="component" value="Chromosome"/>
</dbReference>
<dbReference type="FunFam" id="3.90.550.10:FF:000045">
    <property type="entry name" value="UTP--glucose-1-phosphate uridylyltransferase"/>
    <property type="match status" value="1"/>
</dbReference>
<dbReference type="InterPro" id="IPR005835">
    <property type="entry name" value="NTP_transferase_dom"/>
</dbReference>
<dbReference type="NCBIfam" id="TIGR01099">
    <property type="entry name" value="galU"/>
    <property type="match status" value="1"/>
</dbReference>
<evidence type="ECO:0000256" key="1">
    <source>
        <dbReference type="ARBA" id="ARBA00005164"/>
    </source>
</evidence>
<evidence type="ECO:0000256" key="4">
    <source>
        <dbReference type="ARBA" id="ARBA00012415"/>
    </source>
</evidence>
<evidence type="ECO:0000256" key="8">
    <source>
        <dbReference type="RuleBase" id="RU361259"/>
    </source>
</evidence>
<gene>
    <name evidence="10" type="ORF">BME96_16460</name>
</gene>
<evidence type="ECO:0000256" key="6">
    <source>
        <dbReference type="ARBA" id="ARBA00022695"/>
    </source>
</evidence>
<dbReference type="GeneID" id="71516003"/>
<dbReference type="SUPFAM" id="SSF53448">
    <property type="entry name" value="Nucleotide-diphospho-sugar transferases"/>
    <property type="match status" value="1"/>
</dbReference>
<dbReference type="PANTHER" id="PTHR43197">
    <property type="entry name" value="UTP--GLUCOSE-1-PHOSPHATE URIDYLYLTRANSFERASE"/>
    <property type="match status" value="1"/>
</dbReference>
<dbReference type="RefSeq" id="WP_071649684.1">
    <property type="nucleotide sequence ID" value="NZ_CP017962.1"/>
</dbReference>
<keyword evidence="5 8" id="KW-0808">Transferase</keyword>
<dbReference type="InterPro" id="IPR005771">
    <property type="entry name" value="GalU_uridylyltTrfase_bac/arc"/>
</dbReference>
<comment type="pathway">
    <text evidence="1">Glycolipid metabolism; diglucosyl-diacylglycerol biosynthesis.</text>
</comment>
<comment type="pathway">
    <text evidence="2">Lipid metabolism.</text>
</comment>
<dbReference type="GO" id="GO:0006011">
    <property type="term" value="P:UDP-alpha-D-glucose metabolic process"/>
    <property type="evidence" value="ECO:0007669"/>
    <property type="project" value="InterPro"/>
</dbReference>
<evidence type="ECO:0000256" key="5">
    <source>
        <dbReference type="ARBA" id="ARBA00022679"/>
    </source>
</evidence>
<feature type="domain" description="Nucleotidyl transferase" evidence="9">
    <location>
        <begin position="6"/>
        <end position="264"/>
    </location>
</feature>
<comment type="similarity">
    <text evidence="3 8">Belongs to the UDPGP type 2 family.</text>
</comment>
<dbReference type="PANTHER" id="PTHR43197:SF1">
    <property type="entry name" value="UTP--GLUCOSE-1-PHOSPHATE URIDYLYLTRANSFERASE"/>
    <property type="match status" value="1"/>
</dbReference>
<proteinExistence type="inferred from homology"/>
<dbReference type="InterPro" id="IPR029044">
    <property type="entry name" value="Nucleotide-diphossugar_trans"/>
</dbReference>
<organism evidence="10 11">
    <name type="scientific">Virgibacillus halodenitrificans</name>
    <name type="common">Bacillus halodenitrificans</name>
    <dbReference type="NCBI Taxonomy" id="1482"/>
    <lineage>
        <taxon>Bacteria</taxon>
        <taxon>Bacillati</taxon>
        <taxon>Bacillota</taxon>
        <taxon>Bacilli</taxon>
        <taxon>Bacillales</taxon>
        <taxon>Bacillaceae</taxon>
        <taxon>Virgibacillus</taxon>
    </lineage>
</organism>
<comment type="catalytic activity">
    <reaction evidence="7 8">
        <text>alpha-D-glucose 1-phosphate + UTP + H(+) = UDP-alpha-D-glucose + diphosphate</text>
        <dbReference type="Rhea" id="RHEA:19889"/>
        <dbReference type="ChEBI" id="CHEBI:15378"/>
        <dbReference type="ChEBI" id="CHEBI:33019"/>
        <dbReference type="ChEBI" id="CHEBI:46398"/>
        <dbReference type="ChEBI" id="CHEBI:58601"/>
        <dbReference type="ChEBI" id="CHEBI:58885"/>
        <dbReference type="EC" id="2.7.7.9"/>
    </reaction>
</comment>